<dbReference type="GO" id="GO:0017004">
    <property type="term" value="P:cytochrome complex assembly"/>
    <property type="evidence" value="ECO:0007669"/>
    <property type="project" value="UniProtKB-KW"/>
</dbReference>
<dbReference type="PROSITE" id="PS51352">
    <property type="entry name" value="THIOREDOXIN_2"/>
    <property type="match status" value="1"/>
</dbReference>
<dbReference type="PANTHER" id="PTHR42852">
    <property type="entry name" value="THIOL:DISULFIDE INTERCHANGE PROTEIN DSBE"/>
    <property type="match status" value="1"/>
</dbReference>
<dbReference type="CDD" id="cd03010">
    <property type="entry name" value="TlpA_like_DsbE"/>
    <property type="match status" value="1"/>
</dbReference>
<keyword evidence="5" id="KW-0676">Redox-active center</keyword>
<protein>
    <submittedName>
        <fullName evidence="7">DsbE family thiol:disulfide interchange protein</fullName>
    </submittedName>
</protein>
<evidence type="ECO:0000256" key="3">
    <source>
        <dbReference type="ARBA" id="ARBA00022748"/>
    </source>
</evidence>
<comment type="subcellular location">
    <subcellularLocation>
        <location evidence="1">Cell envelope</location>
    </subcellularLocation>
</comment>
<dbReference type="Proteomes" id="UP000321548">
    <property type="component" value="Unassembled WGS sequence"/>
</dbReference>
<keyword evidence="4" id="KW-1015">Disulfide bond</keyword>
<proteinExistence type="inferred from homology"/>
<evidence type="ECO:0000313" key="8">
    <source>
        <dbReference type="Proteomes" id="UP000321548"/>
    </source>
</evidence>
<comment type="caution">
    <text evidence="7">The sequence shown here is derived from an EMBL/GenBank/DDBJ whole genome shotgun (WGS) entry which is preliminary data.</text>
</comment>
<dbReference type="OrthoDB" id="9811352at2"/>
<dbReference type="PROSITE" id="PS00194">
    <property type="entry name" value="THIOREDOXIN_1"/>
    <property type="match status" value="1"/>
</dbReference>
<name>A0A5C8P6Z1_9BURK</name>
<dbReference type="InterPro" id="IPR013740">
    <property type="entry name" value="Redoxin"/>
</dbReference>
<evidence type="ECO:0000256" key="4">
    <source>
        <dbReference type="ARBA" id="ARBA00023157"/>
    </source>
</evidence>
<organism evidence="7 8">
    <name type="scientific">Zeimonas arvi</name>
    <dbReference type="NCBI Taxonomy" id="2498847"/>
    <lineage>
        <taxon>Bacteria</taxon>
        <taxon>Pseudomonadati</taxon>
        <taxon>Pseudomonadota</taxon>
        <taxon>Betaproteobacteria</taxon>
        <taxon>Burkholderiales</taxon>
        <taxon>Burkholderiaceae</taxon>
        <taxon>Zeimonas</taxon>
    </lineage>
</organism>
<keyword evidence="3" id="KW-0201">Cytochrome c-type biogenesis</keyword>
<evidence type="ECO:0000313" key="7">
    <source>
        <dbReference type="EMBL" id="TXL68937.1"/>
    </source>
</evidence>
<dbReference type="Pfam" id="PF08534">
    <property type="entry name" value="Redoxin"/>
    <property type="match status" value="1"/>
</dbReference>
<gene>
    <name evidence="7" type="ORF">FHP08_00325</name>
</gene>
<dbReference type="EMBL" id="VDUY01000001">
    <property type="protein sequence ID" value="TXL68937.1"/>
    <property type="molecule type" value="Genomic_DNA"/>
</dbReference>
<dbReference type="PANTHER" id="PTHR42852:SF6">
    <property type="entry name" value="THIOL:DISULFIDE INTERCHANGE PROTEIN DSBE"/>
    <property type="match status" value="1"/>
</dbReference>
<evidence type="ECO:0000256" key="2">
    <source>
        <dbReference type="ARBA" id="ARBA00007758"/>
    </source>
</evidence>
<dbReference type="GO" id="GO:0015036">
    <property type="term" value="F:disulfide oxidoreductase activity"/>
    <property type="evidence" value="ECO:0007669"/>
    <property type="project" value="InterPro"/>
</dbReference>
<sequence length="176" mass="19364">MLRLLLPAALFAVIALFLYKGLDRNPRELPSALIGKPAPAFTLPVLGREGQQWSPQDYAGRVWLLNIWGSWCAACQIEHPVLEDLAKSGVVPIVGLAWKDKPEASAAWLRRFGDPYALVVSDIDGRAGVDWGVYGAPETFVVDKRGTIRFKHVGPVTPELLQSKLLPLVRELQGQS</sequence>
<dbReference type="Gene3D" id="3.40.30.10">
    <property type="entry name" value="Glutaredoxin"/>
    <property type="match status" value="1"/>
</dbReference>
<dbReference type="InterPro" id="IPR036249">
    <property type="entry name" value="Thioredoxin-like_sf"/>
</dbReference>
<dbReference type="InterPro" id="IPR004799">
    <property type="entry name" value="Periplasmic_diS_OxRdtase_DsbE"/>
</dbReference>
<keyword evidence="8" id="KW-1185">Reference proteome</keyword>
<dbReference type="SUPFAM" id="SSF52833">
    <property type="entry name" value="Thioredoxin-like"/>
    <property type="match status" value="1"/>
</dbReference>
<dbReference type="AlphaFoldDB" id="A0A5C8P6Z1"/>
<evidence type="ECO:0000256" key="1">
    <source>
        <dbReference type="ARBA" id="ARBA00004196"/>
    </source>
</evidence>
<dbReference type="RefSeq" id="WP_147703073.1">
    <property type="nucleotide sequence ID" value="NZ_VDUY01000001.1"/>
</dbReference>
<reference evidence="7 8" key="1">
    <citation type="submission" date="2019-06" db="EMBL/GenBank/DDBJ databases">
        <title>Quisquiliibacterium sp. nov., isolated from a maize field.</title>
        <authorList>
            <person name="Lin S.-Y."/>
            <person name="Tsai C.-F."/>
            <person name="Young C.-C."/>
        </authorList>
    </citation>
    <scope>NUCLEOTIDE SEQUENCE [LARGE SCALE GENOMIC DNA]</scope>
    <source>
        <strain evidence="7 8">CC-CFT501</strain>
    </source>
</reference>
<dbReference type="InterPro" id="IPR017937">
    <property type="entry name" value="Thioredoxin_CS"/>
</dbReference>
<comment type="similarity">
    <text evidence="2">Belongs to the thioredoxin family. DsbE subfamily.</text>
</comment>
<feature type="domain" description="Thioredoxin" evidence="6">
    <location>
        <begin position="32"/>
        <end position="174"/>
    </location>
</feature>
<dbReference type="NCBIfam" id="TIGR00385">
    <property type="entry name" value="dsbE"/>
    <property type="match status" value="1"/>
</dbReference>
<evidence type="ECO:0000256" key="5">
    <source>
        <dbReference type="ARBA" id="ARBA00023284"/>
    </source>
</evidence>
<dbReference type="InterPro" id="IPR013766">
    <property type="entry name" value="Thioredoxin_domain"/>
</dbReference>
<accession>A0A5C8P6Z1</accession>
<dbReference type="GO" id="GO:0030288">
    <property type="term" value="C:outer membrane-bounded periplasmic space"/>
    <property type="evidence" value="ECO:0007669"/>
    <property type="project" value="InterPro"/>
</dbReference>
<dbReference type="InterPro" id="IPR050553">
    <property type="entry name" value="Thioredoxin_ResA/DsbE_sf"/>
</dbReference>
<evidence type="ECO:0000259" key="6">
    <source>
        <dbReference type="PROSITE" id="PS51352"/>
    </source>
</evidence>